<dbReference type="AlphaFoldDB" id="A0A8C5MJ12"/>
<sequence length="288" mass="31345">MLPWLLVALALANTALAKVSSNFNDCRGQFYASTPPVGFDRLSSQSGVITPLCLMYENYNNPYFASLYHKSNHYPLYSAYILDARPGDTTGSDQTFRLEPQLVDTRLPQYIMLQPQTETAIRNLGLSGTPAELIKQTQAINSDYTGSNYHRGHLNPNADHPAGPGQLVTYTLANVAPMLGSLNSGQWRSNESKVRSIAATCSRMFVVTGVVPGNNWISVNGVQRVNIPSHIWSAFCCVDNNNRPIRAEGSLSPNNANTVQSGLSISSLQSQLNSLLGVSVTLFSNNCT</sequence>
<protein>
    <recommendedName>
        <fullName evidence="6">Endonuclease domain-containing 1 protein-like</fullName>
    </recommendedName>
</protein>
<organism evidence="4 5">
    <name type="scientific">Leptobrachium leishanense</name>
    <name type="common">Leishan spiny toad</name>
    <dbReference type="NCBI Taxonomy" id="445787"/>
    <lineage>
        <taxon>Eukaryota</taxon>
        <taxon>Metazoa</taxon>
        <taxon>Chordata</taxon>
        <taxon>Craniata</taxon>
        <taxon>Vertebrata</taxon>
        <taxon>Euteleostomi</taxon>
        <taxon>Amphibia</taxon>
        <taxon>Batrachia</taxon>
        <taxon>Anura</taxon>
        <taxon>Pelobatoidea</taxon>
        <taxon>Megophryidae</taxon>
        <taxon>Leptobrachium</taxon>
    </lineage>
</organism>
<name>A0A8C5MJ12_9ANUR</name>
<evidence type="ECO:0008006" key="6">
    <source>
        <dbReference type="Google" id="ProtNLM"/>
    </source>
</evidence>
<dbReference type="Gene3D" id="3.40.570.10">
    <property type="entry name" value="Extracellular Endonuclease, subunit A"/>
    <property type="match status" value="1"/>
</dbReference>
<reference evidence="4" key="1">
    <citation type="submission" date="2025-08" db="UniProtKB">
        <authorList>
            <consortium name="Ensembl"/>
        </authorList>
    </citation>
    <scope>IDENTIFICATION</scope>
</reference>
<evidence type="ECO:0000259" key="2">
    <source>
        <dbReference type="SMART" id="SM00477"/>
    </source>
</evidence>
<dbReference type="Ensembl" id="ENSLLET00000015335.1">
    <property type="protein sequence ID" value="ENSLLEP00000014760.1"/>
    <property type="gene ID" value="ENSLLEG00000009393.1"/>
</dbReference>
<dbReference type="GeneTree" id="ENSGT01030000234592"/>
<reference evidence="4" key="2">
    <citation type="submission" date="2025-09" db="UniProtKB">
        <authorList>
            <consortium name="Ensembl"/>
        </authorList>
    </citation>
    <scope>IDENTIFICATION</scope>
</reference>
<dbReference type="InterPro" id="IPR039015">
    <property type="entry name" value="ENDOD1"/>
</dbReference>
<dbReference type="GO" id="GO:0016787">
    <property type="term" value="F:hydrolase activity"/>
    <property type="evidence" value="ECO:0007669"/>
    <property type="project" value="InterPro"/>
</dbReference>
<dbReference type="SUPFAM" id="SSF54060">
    <property type="entry name" value="His-Me finger endonucleases"/>
    <property type="match status" value="1"/>
</dbReference>
<evidence type="ECO:0000313" key="4">
    <source>
        <dbReference type="Ensembl" id="ENSLLEP00000014760.1"/>
    </source>
</evidence>
<dbReference type="SMART" id="SM00892">
    <property type="entry name" value="Endonuclease_NS"/>
    <property type="match status" value="1"/>
</dbReference>
<dbReference type="Proteomes" id="UP000694569">
    <property type="component" value="Unplaced"/>
</dbReference>
<dbReference type="GO" id="GO:0046872">
    <property type="term" value="F:metal ion binding"/>
    <property type="evidence" value="ECO:0007669"/>
    <property type="project" value="InterPro"/>
</dbReference>
<feature type="domain" description="DNA/RNA non-specific endonuclease/pyrophosphatase/phosphodiesterase" evidence="3">
    <location>
        <begin position="60"/>
        <end position="281"/>
    </location>
</feature>
<evidence type="ECO:0000256" key="1">
    <source>
        <dbReference type="SAM" id="SignalP"/>
    </source>
</evidence>
<feature type="signal peptide" evidence="1">
    <location>
        <begin position="1"/>
        <end position="17"/>
    </location>
</feature>
<feature type="domain" description="ENPP1-3/EXOG-like endonuclease/phosphodiesterase" evidence="2">
    <location>
        <begin position="61"/>
        <end position="272"/>
    </location>
</feature>
<accession>A0A8C5MJ12</accession>
<dbReference type="InterPro" id="IPR044925">
    <property type="entry name" value="His-Me_finger_sf"/>
</dbReference>
<proteinExistence type="predicted"/>
<dbReference type="InterPro" id="IPR020821">
    <property type="entry name" value="ENPP1-3/EXOG-like_nuc-like"/>
</dbReference>
<dbReference type="PANTHER" id="PTHR21472:SF29">
    <property type="entry name" value="LOC100145419 PROTEIN"/>
    <property type="match status" value="1"/>
</dbReference>
<dbReference type="InterPro" id="IPR001604">
    <property type="entry name" value="Endo_G_ENPP1-like_dom"/>
</dbReference>
<dbReference type="InterPro" id="IPR044929">
    <property type="entry name" value="DNA/RNA_non-sp_Endonuclease_sf"/>
</dbReference>
<dbReference type="PANTHER" id="PTHR21472">
    <property type="entry name" value="ENDONUCLEASE DOMAIN-CONTAINING 1 PROTEIN ENDOD1"/>
    <property type="match status" value="1"/>
</dbReference>
<dbReference type="Pfam" id="PF01223">
    <property type="entry name" value="Endonuclease_NS"/>
    <property type="match status" value="1"/>
</dbReference>
<dbReference type="OrthoDB" id="69221at2759"/>
<feature type="chain" id="PRO_5034311132" description="Endonuclease domain-containing 1 protein-like" evidence="1">
    <location>
        <begin position="18"/>
        <end position="288"/>
    </location>
</feature>
<evidence type="ECO:0000313" key="5">
    <source>
        <dbReference type="Proteomes" id="UP000694569"/>
    </source>
</evidence>
<evidence type="ECO:0000259" key="3">
    <source>
        <dbReference type="SMART" id="SM00892"/>
    </source>
</evidence>
<keyword evidence="1" id="KW-0732">Signal</keyword>
<keyword evidence="5" id="KW-1185">Reference proteome</keyword>
<dbReference type="GO" id="GO:0003676">
    <property type="term" value="F:nucleic acid binding"/>
    <property type="evidence" value="ECO:0007669"/>
    <property type="project" value="InterPro"/>
</dbReference>
<dbReference type="SMART" id="SM00477">
    <property type="entry name" value="NUC"/>
    <property type="match status" value="1"/>
</dbReference>